<gene>
    <name evidence="2" type="ORF">F511_14125</name>
</gene>
<organism evidence="2 3">
    <name type="scientific">Dorcoceras hygrometricum</name>
    <dbReference type="NCBI Taxonomy" id="472368"/>
    <lineage>
        <taxon>Eukaryota</taxon>
        <taxon>Viridiplantae</taxon>
        <taxon>Streptophyta</taxon>
        <taxon>Embryophyta</taxon>
        <taxon>Tracheophyta</taxon>
        <taxon>Spermatophyta</taxon>
        <taxon>Magnoliopsida</taxon>
        <taxon>eudicotyledons</taxon>
        <taxon>Gunneridae</taxon>
        <taxon>Pentapetalae</taxon>
        <taxon>asterids</taxon>
        <taxon>lamiids</taxon>
        <taxon>Lamiales</taxon>
        <taxon>Gesneriaceae</taxon>
        <taxon>Didymocarpoideae</taxon>
        <taxon>Trichosporeae</taxon>
        <taxon>Loxocarpinae</taxon>
        <taxon>Dorcoceras</taxon>
    </lineage>
</organism>
<accession>A0A2Z7DAR2</accession>
<evidence type="ECO:0000313" key="3">
    <source>
        <dbReference type="Proteomes" id="UP000250235"/>
    </source>
</evidence>
<proteinExistence type="predicted"/>
<reference evidence="2 3" key="1">
    <citation type="journal article" date="2015" name="Proc. Natl. Acad. Sci. U.S.A.">
        <title>The resurrection genome of Boea hygrometrica: A blueprint for survival of dehydration.</title>
        <authorList>
            <person name="Xiao L."/>
            <person name="Yang G."/>
            <person name="Zhang L."/>
            <person name="Yang X."/>
            <person name="Zhao S."/>
            <person name="Ji Z."/>
            <person name="Zhou Q."/>
            <person name="Hu M."/>
            <person name="Wang Y."/>
            <person name="Chen M."/>
            <person name="Xu Y."/>
            <person name="Jin H."/>
            <person name="Xiao X."/>
            <person name="Hu G."/>
            <person name="Bao F."/>
            <person name="Hu Y."/>
            <person name="Wan P."/>
            <person name="Li L."/>
            <person name="Deng X."/>
            <person name="Kuang T."/>
            <person name="Xiang C."/>
            <person name="Zhu J.K."/>
            <person name="Oliver M.J."/>
            <person name="He Y."/>
        </authorList>
    </citation>
    <scope>NUCLEOTIDE SEQUENCE [LARGE SCALE GENOMIC DNA]</scope>
    <source>
        <strain evidence="3">cv. XS01</strain>
    </source>
</reference>
<sequence length="129" mass="14536">MRSASYRRVGHKIGTRPPGSPKFEEKTMGLIEEGGDAMRGFQGVTVLLLESKLVCEEHLSWIAGRSKDSCHELFGVNSLQVNHSGRRSVAYQRHKLPGMDRAVSSRHELFQVYAIYVALGEQFWIMTAE</sequence>
<keyword evidence="3" id="KW-1185">Reference proteome</keyword>
<evidence type="ECO:0000256" key="1">
    <source>
        <dbReference type="SAM" id="MobiDB-lite"/>
    </source>
</evidence>
<protein>
    <submittedName>
        <fullName evidence="2">Uncharacterized protein</fullName>
    </submittedName>
</protein>
<evidence type="ECO:0000313" key="2">
    <source>
        <dbReference type="EMBL" id="KZV55705.1"/>
    </source>
</evidence>
<dbReference type="EMBL" id="KQ988463">
    <property type="protein sequence ID" value="KZV55705.1"/>
    <property type="molecule type" value="Genomic_DNA"/>
</dbReference>
<dbReference type="Proteomes" id="UP000250235">
    <property type="component" value="Unassembled WGS sequence"/>
</dbReference>
<dbReference type="AlphaFoldDB" id="A0A2Z7DAR2"/>
<name>A0A2Z7DAR2_9LAMI</name>
<feature type="region of interest" description="Disordered" evidence="1">
    <location>
        <begin position="1"/>
        <end position="21"/>
    </location>
</feature>